<accession>A0AAN7NVS5</accession>
<proteinExistence type="predicted"/>
<protein>
    <submittedName>
        <fullName evidence="1">Uncharacterized protein</fullName>
    </submittedName>
</protein>
<evidence type="ECO:0000313" key="1">
    <source>
        <dbReference type="EMBL" id="KAK4831324.1"/>
    </source>
</evidence>
<dbReference type="Proteomes" id="UP001333110">
    <property type="component" value="Unassembled WGS sequence"/>
</dbReference>
<dbReference type="AlphaFoldDB" id="A0AAN7NVS5"/>
<name>A0AAN7NVS5_MYCAM</name>
<reference evidence="1 2" key="1">
    <citation type="journal article" date="2023" name="J. Hered.">
        <title>Chromosome-level genome of the wood stork (Mycteria americana) provides insight into avian chromosome evolution.</title>
        <authorList>
            <person name="Flamio R. Jr."/>
            <person name="Ramstad K.M."/>
        </authorList>
    </citation>
    <scope>NUCLEOTIDE SEQUENCE [LARGE SCALE GENOMIC DNA]</scope>
    <source>
        <strain evidence="1">JAX WOST 10</strain>
    </source>
</reference>
<gene>
    <name evidence="1" type="ORF">QYF61_016813</name>
</gene>
<sequence>MGKGWGGMRCRGVWSVGVGVAVAGPPPYPMEVLQMKESNGWVKVTQELKNIQVEQMTKLQAKHQAECELLEDIRELDKYTEEDFQKAEEETTPLCGKIRNFSRSPTRLSKELKDSIQPVKTVRSKGGVLKLCLAAEGQYRLDLQLVRDMKMAEKEAEVLGGSGEYSLERNGSYGNRERFLMTGRRQMPYPFSKMAKRRIWGTASWSALP</sequence>
<keyword evidence="2" id="KW-1185">Reference proteome</keyword>
<evidence type="ECO:0000313" key="2">
    <source>
        <dbReference type="Proteomes" id="UP001333110"/>
    </source>
</evidence>
<comment type="caution">
    <text evidence="1">The sequence shown here is derived from an EMBL/GenBank/DDBJ whole genome shotgun (WGS) entry which is preliminary data.</text>
</comment>
<dbReference type="EMBL" id="JAUNZN010000001">
    <property type="protein sequence ID" value="KAK4831324.1"/>
    <property type="molecule type" value="Genomic_DNA"/>
</dbReference>
<organism evidence="1 2">
    <name type="scientific">Mycteria americana</name>
    <name type="common">Wood stork</name>
    <dbReference type="NCBI Taxonomy" id="33587"/>
    <lineage>
        <taxon>Eukaryota</taxon>
        <taxon>Metazoa</taxon>
        <taxon>Chordata</taxon>
        <taxon>Craniata</taxon>
        <taxon>Vertebrata</taxon>
        <taxon>Euteleostomi</taxon>
        <taxon>Archelosauria</taxon>
        <taxon>Archosauria</taxon>
        <taxon>Dinosauria</taxon>
        <taxon>Saurischia</taxon>
        <taxon>Theropoda</taxon>
        <taxon>Coelurosauria</taxon>
        <taxon>Aves</taxon>
        <taxon>Neognathae</taxon>
        <taxon>Neoaves</taxon>
        <taxon>Aequornithes</taxon>
        <taxon>Ciconiiformes</taxon>
        <taxon>Ciconiidae</taxon>
        <taxon>Mycteria</taxon>
    </lineage>
</organism>